<keyword evidence="3" id="KW-1185">Reference proteome</keyword>
<dbReference type="EMBL" id="SSSM01000004">
    <property type="protein sequence ID" value="THG30825.1"/>
    <property type="molecule type" value="Genomic_DNA"/>
</dbReference>
<dbReference type="Proteomes" id="UP000309133">
    <property type="component" value="Unassembled WGS sequence"/>
</dbReference>
<dbReference type="AlphaFoldDB" id="A0A4S4FMZ2"/>
<protein>
    <submittedName>
        <fullName evidence="2">Glycosyltransferase family 2 protein</fullName>
    </submittedName>
</protein>
<name>A0A4S4FMZ2_9MICO</name>
<feature type="domain" description="Glycosyltransferase 2-like" evidence="1">
    <location>
        <begin position="7"/>
        <end position="172"/>
    </location>
</feature>
<dbReference type="InterPro" id="IPR029044">
    <property type="entry name" value="Nucleotide-diphossugar_trans"/>
</dbReference>
<dbReference type="Gene3D" id="3.90.550.10">
    <property type="entry name" value="Spore Coat Polysaccharide Biosynthesis Protein SpsA, Chain A"/>
    <property type="match status" value="1"/>
</dbReference>
<evidence type="ECO:0000313" key="2">
    <source>
        <dbReference type="EMBL" id="THG30825.1"/>
    </source>
</evidence>
<dbReference type="GO" id="GO:0016740">
    <property type="term" value="F:transferase activity"/>
    <property type="evidence" value="ECO:0007669"/>
    <property type="project" value="UniProtKB-KW"/>
</dbReference>
<dbReference type="RefSeq" id="WP_136427238.1">
    <property type="nucleotide sequence ID" value="NZ_SSSM01000004.1"/>
</dbReference>
<dbReference type="PANTHER" id="PTHR43685">
    <property type="entry name" value="GLYCOSYLTRANSFERASE"/>
    <property type="match status" value="1"/>
</dbReference>
<sequence length="322" mass="36199">MPHRVAIVVRTKDRPYFLRRALADITAQSFQDAEVVVVNDGGERAELERVVADASIRDRVTVIESEGPGGRCAAANTGLRSTKAPFVVLHDDDDLWHPAFLETTVAVLDGAPTAAGAMVPTEIVIEEDRGGEWTETERVPFWAGLTEVGLSNLLEVNRAVPISFLYRRDLHEQVGFYDEALETVEDWDFYLRVAAVAPIVFIPGTALAYWTHRPAARGADANSMFELDAAHRRDDIAVRERELRGWVAREGLGLPLYLAAMEQRIVERTVEATVEATRRLIQMELREQREAIASDLLAAHPIWSRLRRLRSRLRSRVRRSVS</sequence>
<accession>A0A4S4FMZ2</accession>
<dbReference type="Pfam" id="PF00535">
    <property type="entry name" value="Glycos_transf_2"/>
    <property type="match status" value="1"/>
</dbReference>
<dbReference type="OrthoDB" id="153025at2"/>
<proteinExistence type="predicted"/>
<reference evidence="2 3" key="1">
    <citation type="submission" date="2019-04" db="EMBL/GenBank/DDBJ databases">
        <authorList>
            <person name="Jiang L."/>
        </authorList>
    </citation>
    <scope>NUCLEOTIDE SEQUENCE [LARGE SCALE GENOMIC DNA]</scope>
    <source>
        <strain evidence="2 3">YIM 131853</strain>
    </source>
</reference>
<evidence type="ECO:0000313" key="3">
    <source>
        <dbReference type="Proteomes" id="UP000309133"/>
    </source>
</evidence>
<dbReference type="PANTHER" id="PTHR43685:SF2">
    <property type="entry name" value="GLYCOSYLTRANSFERASE 2-LIKE DOMAIN-CONTAINING PROTEIN"/>
    <property type="match status" value="1"/>
</dbReference>
<dbReference type="InterPro" id="IPR050834">
    <property type="entry name" value="Glycosyltransf_2"/>
</dbReference>
<gene>
    <name evidence="2" type="ORF">E6C64_09310</name>
</gene>
<keyword evidence="2" id="KW-0808">Transferase</keyword>
<comment type="caution">
    <text evidence="2">The sequence shown here is derived from an EMBL/GenBank/DDBJ whole genome shotgun (WGS) entry which is preliminary data.</text>
</comment>
<dbReference type="SUPFAM" id="SSF53448">
    <property type="entry name" value="Nucleotide-diphospho-sugar transferases"/>
    <property type="match status" value="1"/>
</dbReference>
<evidence type="ECO:0000259" key="1">
    <source>
        <dbReference type="Pfam" id="PF00535"/>
    </source>
</evidence>
<dbReference type="InterPro" id="IPR001173">
    <property type="entry name" value="Glyco_trans_2-like"/>
</dbReference>
<organism evidence="2 3">
    <name type="scientific">Naasia lichenicola</name>
    <dbReference type="NCBI Taxonomy" id="2565933"/>
    <lineage>
        <taxon>Bacteria</taxon>
        <taxon>Bacillati</taxon>
        <taxon>Actinomycetota</taxon>
        <taxon>Actinomycetes</taxon>
        <taxon>Micrococcales</taxon>
        <taxon>Microbacteriaceae</taxon>
        <taxon>Naasia</taxon>
    </lineage>
</organism>
<dbReference type="CDD" id="cd00761">
    <property type="entry name" value="Glyco_tranf_GTA_type"/>
    <property type="match status" value="1"/>
</dbReference>